<proteinExistence type="predicted"/>
<dbReference type="EMBL" id="GBXM01023355">
    <property type="protein sequence ID" value="JAH85222.1"/>
    <property type="molecule type" value="Transcribed_RNA"/>
</dbReference>
<organism evidence="1">
    <name type="scientific">Anguilla anguilla</name>
    <name type="common">European freshwater eel</name>
    <name type="synonym">Muraena anguilla</name>
    <dbReference type="NCBI Taxonomy" id="7936"/>
    <lineage>
        <taxon>Eukaryota</taxon>
        <taxon>Metazoa</taxon>
        <taxon>Chordata</taxon>
        <taxon>Craniata</taxon>
        <taxon>Vertebrata</taxon>
        <taxon>Euteleostomi</taxon>
        <taxon>Actinopterygii</taxon>
        <taxon>Neopterygii</taxon>
        <taxon>Teleostei</taxon>
        <taxon>Anguilliformes</taxon>
        <taxon>Anguillidae</taxon>
        <taxon>Anguilla</taxon>
    </lineage>
</organism>
<accession>A0A0E9W4G7</accession>
<sequence>MNVYLNTHNTKLYLQSALDQHFSARSGAHKHFL</sequence>
<evidence type="ECO:0000313" key="1">
    <source>
        <dbReference type="EMBL" id="JAH85222.1"/>
    </source>
</evidence>
<protein>
    <submittedName>
        <fullName evidence="1">Uncharacterized protein</fullName>
    </submittedName>
</protein>
<reference evidence="1" key="2">
    <citation type="journal article" date="2015" name="Fish Shellfish Immunol.">
        <title>Early steps in the European eel (Anguilla anguilla)-Vibrio vulnificus interaction in the gills: Role of the RtxA13 toxin.</title>
        <authorList>
            <person name="Callol A."/>
            <person name="Pajuelo D."/>
            <person name="Ebbesson L."/>
            <person name="Teles M."/>
            <person name="MacKenzie S."/>
            <person name="Amaro C."/>
        </authorList>
    </citation>
    <scope>NUCLEOTIDE SEQUENCE</scope>
</reference>
<dbReference type="AlphaFoldDB" id="A0A0E9W4G7"/>
<name>A0A0E9W4G7_ANGAN</name>
<reference evidence="1" key="1">
    <citation type="submission" date="2014-11" db="EMBL/GenBank/DDBJ databases">
        <authorList>
            <person name="Amaro Gonzalez C."/>
        </authorList>
    </citation>
    <scope>NUCLEOTIDE SEQUENCE</scope>
</reference>